<keyword evidence="4" id="KW-1185">Reference proteome</keyword>
<dbReference type="RefSeq" id="WP_076958053.1">
    <property type="nucleotide sequence ID" value="NZ_MLCO01000140.1"/>
</dbReference>
<organism evidence="3 4">
    <name type="scientific">Teichococcus deserti</name>
    <dbReference type="NCBI Taxonomy" id="1817963"/>
    <lineage>
        <taxon>Bacteria</taxon>
        <taxon>Pseudomonadati</taxon>
        <taxon>Pseudomonadota</taxon>
        <taxon>Alphaproteobacteria</taxon>
        <taxon>Acetobacterales</taxon>
        <taxon>Roseomonadaceae</taxon>
        <taxon>Roseomonas</taxon>
    </lineage>
</organism>
<keyword evidence="2" id="KW-0732">Signal</keyword>
<sequence>MRHRCIPLLLLGGCTLLAGALMGAPEALPASAGECRFETLSAEDQRRYRSRYNRRLRNDGRAVAERWLRDQACSTPEERAARRAPRGRDGRPCTRTRVEMRVTPGFGGEAMSMAPVTVCAD</sequence>
<feature type="compositionally biased region" description="Basic and acidic residues" evidence="1">
    <location>
        <begin position="76"/>
        <end position="94"/>
    </location>
</feature>
<feature type="chain" id="PRO_5012482804" description="Secreted protein" evidence="2">
    <location>
        <begin position="21"/>
        <end position="121"/>
    </location>
</feature>
<dbReference type="AlphaFoldDB" id="A0A1V2H2Y9"/>
<evidence type="ECO:0000256" key="1">
    <source>
        <dbReference type="SAM" id="MobiDB-lite"/>
    </source>
</evidence>
<feature type="signal peptide" evidence="2">
    <location>
        <begin position="1"/>
        <end position="20"/>
    </location>
</feature>
<comment type="caution">
    <text evidence="3">The sequence shown here is derived from an EMBL/GenBank/DDBJ whole genome shotgun (WGS) entry which is preliminary data.</text>
</comment>
<dbReference type="EMBL" id="MLCO01000140">
    <property type="protein sequence ID" value="ONG52447.1"/>
    <property type="molecule type" value="Genomic_DNA"/>
</dbReference>
<proteinExistence type="predicted"/>
<feature type="region of interest" description="Disordered" evidence="1">
    <location>
        <begin position="74"/>
        <end position="94"/>
    </location>
</feature>
<name>A0A1V2H2Y9_9PROT</name>
<gene>
    <name evidence="3" type="ORF">BKE38_14490</name>
</gene>
<evidence type="ECO:0000256" key="2">
    <source>
        <dbReference type="SAM" id="SignalP"/>
    </source>
</evidence>
<evidence type="ECO:0008006" key="5">
    <source>
        <dbReference type="Google" id="ProtNLM"/>
    </source>
</evidence>
<dbReference type="Proteomes" id="UP000188879">
    <property type="component" value="Unassembled WGS sequence"/>
</dbReference>
<evidence type="ECO:0000313" key="4">
    <source>
        <dbReference type="Proteomes" id="UP000188879"/>
    </source>
</evidence>
<protein>
    <recommendedName>
        <fullName evidence="5">Secreted protein</fullName>
    </recommendedName>
</protein>
<accession>A0A1V2H2Y9</accession>
<reference evidence="3 4" key="1">
    <citation type="submission" date="2016-10" db="EMBL/GenBank/DDBJ databases">
        <title>Draft Genome sequence of Roseomonas sp. strain M3.</title>
        <authorList>
            <person name="Subhash Y."/>
            <person name="Lee S."/>
        </authorList>
    </citation>
    <scope>NUCLEOTIDE SEQUENCE [LARGE SCALE GENOMIC DNA]</scope>
    <source>
        <strain evidence="3 4">M3</strain>
    </source>
</reference>
<evidence type="ECO:0000313" key="3">
    <source>
        <dbReference type="EMBL" id="ONG52447.1"/>
    </source>
</evidence>